<evidence type="ECO:0000259" key="11">
    <source>
        <dbReference type="SMART" id="SM00562"/>
    </source>
</evidence>
<dbReference type="Gene3D" id="3.30.70.141">
    <property type="entry name" value="Nucleoside diphosphate kinase-like domain"/>
    <property type="match status" value="1"/>
</dbReference>
<evidence type="ECO:0000313" key="12">
    <source>
        <dbReference type="EMBL" id="EGR33476.1"/>
    </source>
</evidence>
<feature type="binding site" evidence="7">
    <location>
        <position position="114"/>
    </location>
    <ligand>
        <name>ATP</name>
        <dbReference type="ChEBI" id="CHEBI:30616"/>
    </ligand>
</feature>
<dbReference type="GO" id="GO:0006241">
    <property type="term" value="P:CTP biosynthetic process"/>
    <property type="evidence" value="ECO:0007669"/>
    <property type="project" value="InterPro"/>
</dbReference>
<evidence type="ECO:0000256" key="1">
    <source>
        <dbReference type="ARBA" id="ARBA00001946"/>
    </source>
</evidence>
<feature type="binding site" evidence="7">
    <location>
        <position position="80"/>
    </location>
    <ligand>
        <name>ATP</name>
        <dbReference type="ChEBI" id="CHEBI:30616"/>
    </ligand>
</feature>
<dbReference type="GeneID" id="14909669"/>
<dbReference type="GO" id="GO:0005524">
    <property type="term" value="F:ATP binding"/>
    <property type="evidence" value="ECO:0007669"/>
    <property type="project" value="UniProtKB-KW"/>
</dbReference>
<dbReference type="eggNOG" id="KOG0888">
    <property type="taxonomic scope" value="Eukaryota"/>
</dbReference>
<dbReference type="GO" id="GO:0006183">
    <property type="term" value="P:GTP biosynthetic process"/>
    <property type="evidence" value="ECO:0007669"/>
    <property type="project" value="InterPro"/>
</dbReference>
<dbReference type="FunCoup" id="G0QMS3">
    <property type="interactions" value="348"/>
</dbReference>
<dbReference type="SMART" id="SM00562">
    <property type="entry name" value="NDK"/>
    <property type="match status" value="1"/>
</dbReference>
<dbReference type="AlphaFoldDB" id="G0QMS3"/>
<dbReference type="Pfam" id="PF00334">
    <property type="entry name" value="NDK"/>
    <property type="match status" value="1"/>
</dbReference>
<comment type="catalytic activity">
    <reaction evidence="9">
        <text>a 2'-deoxyribonucleoside 5'-diphosphate + ATP = a 2'-deoxyribonucleoside 5'-triphosphate + ADP</text>
        <dbReference type="Rhea" id="RHEA:44640"/>
        <dbReference type="ChEBI" id="CHEBI:30616"/>
        <dbReference type="ChEBI" id="CHEBI:61560"/>
        <dbReference type="ChEBI" id="CHEBI:73316"/>
        <dbReference type="ChEBI" id="CHEBI:456216"/>
        <dbReference type="EC" id="2.7.4.6"/>
    </reaction>
</comment>
<dbReference type="EC" id="2.7.4.6" evidence="9"/>
<dbReference type="PANTHER" id="PTHR11349">
    <property type="entry name" value="NUCLEOSIDE DIPHOSPHATE KINASE"/>
    <property type="match status" value="1"/>
</dbReference>
<feature type="binding site" evidence="7">
    <location>
        <position position="135"/>
    </location>
    <ligand>
        <name>ATP</name>
        <dbReference type="ChEBI" id="CHEBI:30616"/>
    </ligand>
</feature>
<protein>
    <recommendedName>
        <fullName evidence="9">Nucleoside diphosphate kinase</fullName>
        <ecNumber evidence="9">2.7.4.6</ecNumber>
    </recommendedName>
</protein>
<dbReference type="InterPro" id="IPR001564">
    <property type="entry name" value="Nucleoside_diP_kinase"/>
</dbReference>
<evidence type="ECO:0000256" key="9">
    <source>
        <dbReference type="RuleBase" id="RU004013"/>
    </source>
</evidence>
<keyword evidence="6 9" id="KW-0067">ATP-binding</keyword>
<comment type="cofactor">
    <cofactor evidence="1">
        <name>Mg(2+)</name>
        <dbReference type="ChEBI" id="CHEBI:18420"/>
    </cofactor>
</comment>
<feature type="non-terminal residue" evidence="12">
    <location>
        <position position="1"/>
    </location>
</feature>
<dbReference type="InterPro" id="IPR036850">
    <property type="entry name" value="NDK-like_dom_sf"/>
</dbReference>
<keyword evidence="13" id="KW-1185">Reference proteome</keyword>
<dbReference type="FunFam" id="3.30.70.141:FF:000002">
    <property type="entry name" value="Nucleoside diphosphate kinase"/>
    <property type="match status" value="1"/>
</dbReference>
<dbReference type="NCBIfam" id="NF001908">
    <property type="entry name" value="PRK00668.1"/>
    <property type="match status" value="1"/>
</dbReference>
<dbReference type="InterPro" id="IPR023005">
    <property type="entry name" value="Nucleoside_diP_kinase_AS"/>
</dbReference>
<evidence type="ECO:0000256" key="4">
    <source>
        <dbReference type="ARBA" id="ARBA00022741"/>
    </source>
</evidence>
<feature type="binding site" evidence="7">
    <location>
        <position position="108"/>
    </location>
    <ligand>
        <name>ATP</name>
        <dbReference type="ChEBI" id="CHEBI:30616"/>
    </ligand>
</feature>
<evidence type="ECO:0000256" key="7">
    <source>
        <dbReference type="PROSITE-ProRule" id="PRU00706"/>
    </source>
</evidence>
<dbReference type="PROSITE" id="PS51374">
    <property type="entry name" value="NDPK_LIKE"/>
    <property type="match status" value="1"/>
</dbReference>
<dbReference type="OMA" id="NIWFKAD"/>
<keyword evidence="3 9" id="KW-0808">Transferase</keyword>
<dbReference type="OrthoDB" id="2162449at2759"/>
<evidence type="ECO:0000256" key="3">
    <source>
        <dbReference type="ARBA" id="ARBA00022679"/>
    </source>
</evidence>
<evidence type="ECO:0000256" key="6">
    <source>
        <dbReference type="ARBA" id="ARBA00022840"/>
    </source>
</evidence>
<dbReference type="InParanoid" id="G0QMS3"/>
<feature type="region of interest" description="Disordered" evidence="10">
    <location>
        <begin position="1"/>
        <end position="21"/>
    </location>
</feature>
<dbReference type="EMBL" id="GL983437">
    <property type="protein sequence ID" value="EGR33476.1"/>
    <property type="molecule type" value="Genomic_DNA"/>
</dbReference>
<dbReference type="GO" id="GO:0006228">
    <property type="term" value="P:UTP biosynthetic process"/>
    <property type="evidence" value="ECO:0007669"/>
    <property type="project" value="InterPro"/>
</dbReference>
<comment type="similarity">
    <text evidence="2 7 8">Belongs to the NDK family.</text>
</comment>
<organism evidence="12 13">
    <name type="scientific">Ichthyophthirius multifiliis</name>
    <name type="common">White spot disease agent</name>
    <name type="synonym">Ich</name>
    <dbReference type="NCBI Taxonomy" id="5932"/>
    <lineage>
        <taxon>Eukaryota</taxon>
        <taxon>Sar</taxon>
        <taxon>Alveolata</taxon>
        <taxon>Ciliophora</taxon>
        <taxon>Intramacronucleata</taxon>
        <taxon>Oligohymenophorea</taxon>
        <taxon>Hymenostomatida</taxon>
        <taxon>Ophryoglenina</taxon>
        <taxon>Ichthyophthirius</taxon>
    </lineage>
</organism>
<dbReference type="SUPFAM" id="SSF54919">
    <property type="entry name" value="Nucleoside diphosphate kinase, NDK"/>
    <property type="match status" value="1"/>
</dbReference>
<evidence type="ECO:0000256" key="10">
    <source>
        <dbReference type="SAM" id="MobiDB-lite"/>
    </source>
</evidence>
<dbReference type="RefSeq" id="XP_004037462.1">
    <property type="nucleotide sequence ID" value="XM_004037414.1"/>
</dbReference>
<feature type="binding site" evidence="7">
    <location>
        <position position="125"/>
    </location>
    <ligand>
        <name>ATP</name>
        <dbReference type="ChEBI" id="CHEBI:30616"/>
    </ligand>
</feature>
<proteinExistence type="inferred from homology"/>
<dbReference type="PRINTS" id="PR01243">
    <property type="entry name" value="NUCDPKINASE"/>
</dbReference>
<evidence type="ECO:0000256" key="8">
    <source>
        <dbReference type="RuleBase" id="RU004011"/>
    </source>
</evidence>
<name>G0QMS3_ICHMU</name>
<dbReference type="CDD" id="cd04413">
    <property type="entry name" value="NDPk_I"/>
    <property type="match status" value="1"/>
</dbReference>
<gene>
    <name evidence="12" type="ORF">IMG5_051540</name>
</gene>
<dbReference type="Proteomes" id="UP000008983">
    <property type="component" value="Unassembled WGS sequence"/>
</dbReference>
<sequence>QLKQQILKTKKNKKQTKEDMSANNERTFIMIKPDGVQRGLVGQILQRFEQRGYKLVAMKFLQPSKELLQAHYAELKQKPFFPSLISYMLSGPVVAMVWEGKEAVKMGRQMLGQTNPLTSFPGSIRGDYCIDLGRNICHGSDSVDSANHEIQLWFKQEELQNWQPANHVWIYE</sequence>
<evidence type="ECO:0000313" key="13">
    <source>
        <dbReference type="Proteomes" id="UP000008983"/>
    </source>
</evidence>
<feature type="domain" description="Nucleoside diphosphate kinase-like" evidence="11">
    <location>
        <begin position="24"/>
        <end position="161"/>
    </location>
</feature>
<dbReference type="HAMAP" id="MF_00451">
    <property type="entry name" value="NDP_kinase"/>
    <property type="match status" value="1"/>
</dbReference>
<feature type="binding site" evidence="7">
    <location>
        <position position="32"/>
    </location>
    <ligand>
        <name>ATP</name>
        <dbReference type="ChEBI" id="CHEBI:30616"/>
    </ligand>
</feature>
<feature type="active site" description="Pros-phosphohistidine intermediate" evidence="7">
    <location>
        <position position="138"/>
    </location>
</feature>
<dbReference type="InterPro" id="IPR034907">
    <property type="entry name" value="NDK-like_dom"/>
</dbReference>
<dbReference type="PROSITE" id="PS00469">
    <property type="entry name" value="NDPK"/>
    <property type="match status" value="1"/>
</dbReference>
<keyword evidence="5 9" id="KW-0418">Kinase</keyword>
<dbReference type="GO" id="GO:0004550">
    <property type="term" value="F:nucleoside diphosphate kinase activity"/>
    <property type="evidence" value="ECO:0007669"/>
    <property type="project" value="UniProtKB-EC"/>
</dbReference>
<dbReference type="STRING" id="857967.G0QMS3"/>
<keyword evidence="4 9" id="KW-0547">Nucleotide-binding</keyword>
<evidence type="ECO:0000256" key="2">
    <source>
        <dbReference type="ARBA" id="ARBA00008142"/>
    </source>
</evidence>
<evidence type="ECO:0000256" key="5">
    <source>
        <dbReference type="ARBA" id="ARBA00022777"/>
    </source>
</evidence>
<reference evidence="12 13" key="1">
    <citation type="submission" date="2011-07" db="EMBL/GenBank/DDBJ databases">
        <authorList>
            <person name="Coyne R."/>
            <person name="Brami D."/>
            <person name="Johnson J."/>
            <person name="Hostetler J."/>
            <person name="Hannick L."/>
            <person name="Clark T."/>
            <person name="Cassidy-Hanley D."/>
            <person name="Inman J."/>
        </authorList>
    </citation>
    <scope>NUCLEOTIDE SEQUENCE [LARGE SCALE GENOMIC DNA]</scope>
    <source>
        <strain evidence="12 13">G5</strain>
    </source>
</reference>
<accession>G0QMS3</accession>